<name>A0AAX6MFS7_9PEZI</name>
<dbReference type="AlphaFoldDB" id="A0AAX6MFS7"/>
<accession>A0AAX6MFS7</accession>
<dbReference type="EMBL" id="JBANMG010000007">
    <property type="protein sequence ID" value="KAK6951306.1"/>
    <property type="molecule type" value="Genomic_DNA"/>
</dbReference>
<proteinExistence type="predicted"/>
<sequence length="100" mass="11167">MNAETWFEFRTDRYTKATRLVKYLKQQFGDYGYQISLQEDEIRALSARYSAESSPSSVKSITTSNNVYRAQNIIGLVASPGQTTEKTTGTSSQITPSVTV</sequence>
<evidence type="ECO:0000313" key="2">
    <source>
        <dbReference type="EMBL" id="KAK6951306.1"/>
    </source>
</evidence>
<gene>
    <name evidence="2" type="ORF">Daesc_007837</name>
</gene>
<organism evidence="2 3">
    <name type="scientific">Daldinia eschscholtzii</name>
    <dbReference type="NCBI Taxonomy" id="292717"/>
    <lineage>
        <taxon>Eukaryota</taxon>
        <taxon>Fungi</taxon>
        <taxon>Dikarya</taxon>
        <taxon>Ascomycota</taxon>
        <taxon>Pezizomycotina</taxon>
        <taxon>Sordariomycetes</taxon>
        <taxon>Xylariomycetidae</taxon>
        <taxon>Xylariales</taxon>
        <taxon>Hypoxylaceae</taxon>
        <taxon>Daldinia</taxon>
    </lineage>
</organism>
<evidence type="ECO:0000256" key="1">
    <source>
        <dbReference type="SAM" id="MobiDB-lite"/>
    </source>
</evidence>
<reference evidence="2 3" key="1">
    <citation type="journal article" date="2024" name="Front Chem Biol">
        <title>Unveiling the potential of Daldinia eschscholtzii MFLUCC 19-0629 through bioactivity and bioinformatics studies for enhanced sustainable agriculture production.</title>
        <authorList>
            <person name="Brooks S."/>
            <person name="Weaver J.A."/>
            <person name="Klomchit A."/>
            <person name="Alharthi S.A."/>
            <person name="Onlamun T."/>
            <person name="Nurani R."/>
            <person name="Vong T.K."/>
            <person name="Alberti F."/>
            <person name="Greco C."/>
        </authorList>
    </citation>
    <scope>NUCLEOTIDE SEQUENCE [LARGE SCALE GENOMIC DNA]</scope>
    <source>
        <strain evidence="2">MFLUCC 19-0629</strain>
    </source>
</reference>
<keyword evidence="3" id="KW-1185">Reference proteome</keyword>
<evidence type="ECO:0000313" key="3">
    <source>
        <dbReference type="Proteomes" id="UP001369815"/>
    </source>
</evidence>
<feature type="compositionally biased region" description="Polar residues" evidence="1">
    <location>
        <begin position="80"/>
        <end position="100"/>
    </location>
</feature>
<comment type="caution">
    <text evidence="2">The sequence shown here is derived from an EMBL/GenBank/DDBJ whole genome shotgun (WGS) entry which is preliminary data.</text>
</comment>
<protein>
    <submittedName>
        <fullName evidence="2">Uncharacterized protein</fullName>
    </submittedName>
</protein>
<feature type="region of interest" description="Disordered" evidence="1">
    <location>
        <begin position="79"/>
        <end position="100"/>
    </location>
</feature>
<dbReference type="Proteomes" id="UP001369815">
    <property type="component" value="Unassembled WGS sequence"/>
</dbReference>